<dbReference type="PANTHER" id="PTHR23232">
    <property type="entry name" value="KRAB DOMAIN C2H2 ZINC FINGER"/>
    <property type="match status" value="1"/>
</dbReference>
<proteinExistence type="predicted"/>
<dbReference type="PROSITE" id="PS50805">
    <property type="entry name" value="KRAB"/>
    <property type="match status" value="1"/>
</dbReference>
<dbReference type="Pfam" id="PF01352">
    <property type="entry name" value="KRAB"/>
    <property type="match status" value="1"/>
</dbReference>
<dbReference type="CDD" id="cd07765">
    <property type="entry name" value="KRAB_A-box"/>
    <property type="match status" value="1"/>
</dbReference>
<feature type="transmembrane region" description="Helical" evidence="1">
    <location>
        <begin position="53"/>
        <end position="76"/>
    </location>
</feature>
<keyword evidence="1" id="KW-1133">Transmembrane helix</keyword>
<dbReference type="InterPro" id="IPR001909">
    <property type="entry name" value="KRAB"/>
</dbReference>
<keyword evidence="1" id="KW-0812">Transmembrane</keyword>
<dbReference type="PANTHER" id="PTHR23232:SF157">
    <property type="entry name" value="ZINC FINGER PROTEIN 525"/>
    <property type="match status" value="1"/>
</dbReference>
<name>A0A8D0NZB1_PIG</name>
<evidence type="ECO:0000313" key="3">
    <source>
        <dbReference type="Ensembl" id="ENSSSCP00015026259.1"/>
    </source>
</evidence>
<dbReference type="InterPro" id="IPR050169">
    <property type="entry name" value="Krueppel_C2H2_ZnF"/>
</dbReference>
<dbReference type="Proteomes" id="UP000694726">
    <property type="component" value="Unplaced"/>
</dbReference>
<dbReference type="AlphaFoldDB" id="A0A8D0NZB1"/>
<evidence type="ECO:0000313" key="4">
    <source>
        <dbReference type="Proteomes" id="UP000694726"/>
    </source>
</evidence>
<dbReference type="InterPro" id="IPR036051">
    <property type="entry name" value="KRAB_dom_sf"/>
</dbReference>
<dbReference type="SUPFAM" id="SSF109640">
    <property type="entry name" value="KRAB domain (Kruppel-associated box)"/>
    <property type="match status" value="1"/>
</dbReference>
<protein>
    <submittedName>
        <fullName evidence="3">ZFP14 zinc finger protein</fullName>
    </submittedName>
</protein>
<evidence type="ECO:0000256" key="1">
    <source>
        <dbReference type="SAM" id="Phobius"/>
    </source>
</evidence>
<sequence length="84" mass="9812">MAHGSVTFRDVAIDFSQEEWEFLDAAQRDLYRDVMWENYSNFISLGKAFYPKLYWLSLLSVSGLHFGRLGTIFLCVPKGRRKLC</sequence>
<dbReference type="Gene3D" id="6.10.140.140">
    <property type="match status" value="1"/>
</dbReference>
<evidence type="ECO:0000259" key="2">
    <source>
        <dbReference type="PROSITE" id="PS50805"/>
    </source>
</evidence>
<dbReference type="GO" id="GO:0006355">
    <property type="term" value="P:regulation of DNA-templated transcription"/>
    <property type="evidence" value="ECO:0007669"/>
    <property type="project" value="InterPro"/>
</dbReference>
<organism evidence="3 4">
    <name type="scientific">Sus scrofa</name>
    <name type="common">Pig</name>
    <dbReference type="NCBI Taxonomy" id="9823"/>
    <lineage>
        <taxon>Eukaryota</taxon>
        <taxon>Metazoa</taxon>
        <taxon>Chordata</taxon>
        <taxon>Craniata</taxon>
        <taxon>Vertebrata</taxon>
        <taxon>Euteleostomi</taxon>
        <taxon>Mammalia</taxon>
        <taxon>Eutheria</taxon>
        <taxon>Laurasiatheria</taxon>
        <taxon>Artiodactyla</taxon>
        <taxon>Suina</taxon>
        <taxon>Suidae</taxon>
        <taxon>Sus</taxon>
    </lineage>
</organism>
<dbReference type="SMART" id="SM00349">
    <property type="entry name" value="KRAB"/>
    <property type="match status" value="1"/>
</dbReference>
<feature type="domain" description="KRAB" evidence="2">
    <location>
        <begin position="6"/>
        <end position="84"/>
    </location>
</feature>
<keyword evidence="1" id="KW-0472">Membrane</keyword>
<gene>
    <name evidence="3" type="primary">ZFP14</name>
</gene>
<dbReference type="Ensembl" id="ENSSSCT00015065589.1">
    <property type="protein sequence ID" value="ENSSSCP00015026259.1"/>
    <property type="gene ID" value="ENSSSCG00015049047.1"/>
</dbReference>
<accession>A0A8D0NZB1</accession>
<reference evidence="3" key="1">
    <citation type="submission" date="2025-08" db="UniProtKB">
        <authorList>
            <consortium name="Ensembl"/>
        </authorList>
    </citation>
    <scope>IDENTIFICATION</scope>
</reference>